<reference evidence="2 3" key="1">
    <citation type="journal article" date="2014" name="FEMS Microbiol. Lett.">
        <title>Draft genome sequences of three Holospora species (Holospora obtusa, Holospora undulata, and Holospora elegans), endonuclear symbiotic bacteria of the ciliate Paramecium caudatum.</title>
        <authorList>
            <person name="Dohra H."/>
            <person name="Tanaka K."/>
            <person name="Suzuki T."/>
            <person name="Fujishima M."/>
            <person name="Suzuki H."/>
        </authorList>
    </citation>
    <scope>NUCLEOTIDE SEQUENCE [LARGE SCALE GENOMIC DNA]</scope>
    <source>
        <strain evidence="2 3">F1</strain>
    </source>
</reference>
<dbReference type="STRING" id="1399147.P618_200949"/>
<feature type="transmembrane region" description="Helical" evidence="1">
    <location>
        <begin position="244"/>
        <end position="262"/>
    </location>
</feature>
<evidence type="ECO:0000313" key="3">
    <source>
        <dbReference type="Proteomes" id="UP000019112"/>
    </source>
</evidence>
<sequence>MAVVRIYDIYVSTILLPLSTTIILWTSRPITLLQHYKIAFWTCGFSCIWCGYWMFASPLYAFSGTLIFLYIFFLMYLIMYRNRMNQERKLLPLVRMFFQYSLITGILITTSFYLKWTLMCAIFLSLAYGMDPKKLRVWGVLMLCSGMFKETLSFFCGIMYSFFSFLQKSKGFSVGSSSQHLHWIQWISGVLYIILPKIQTSLKGIYVQESVFLFLMGMIFVKKQYVYSRFLVYMQSIQWIKDDLIVFSMTYLGCMQWAHYMLYQDQEICMTKNFAKICNGILLGSCCGAALWGIMCIMHTSKYFYVYCGELILYVLCCLMYSQSIYLKLHNRKYKKHTLIEVYVIFAGVLIWNVFNGYYLGKNNLF</sequence>
<proteinExistence type="predicted"/>
<dbReference type="EMBL" id="AWTR02000079">
    <property type="protein sequence ID" value="ETZ06878.1"/>
    <property type="molecule type" value="Genomic_DNA"/>
</dbReference>
<keyword evidence="1" id="KW-0812">Transmembrane</keyword>
<feature type="transmembrane region" description="Helical" evidence="1">
    <location>
        <begin position="274"/>
        <end position="298"/>
    </location>
</feature>
<name>W6TD68_HOLOB</name>
<comment type="caution">
    <text evidence="2">The sequence shown here is derived from an EMBL/GenBank/DDBJ whole genome shotgun (WGS) entry which is preliminary data.</text>
</comment>
<dbReference type="AlphaFoldDB" id="W6TD68"/>
<dbReference type="RefSeq" id="WP_021827213.1">
    <property type="nucleotide sequence ID" value="NZ_AWTR02000079.1"/>
</dbReference>
<evidence type="ECO:0000256" key="1">
    <source>
        <dbReference type="SAM" id="Phobius"/>
    </source>
</evidence>
<dbReference type="OrthoDB" id="9826493at2"/>
<keyword evidence="3" id="KW-1185">Reference proteome</keyword>
<evidence type="ECO:0000313" key="2">
    <source>
        <dbReference type="EMBL" id="ETZ06878.1"/>
    </source>
</evidence>
<feature type="transmembrane region" description="Helical" evidence="1">
    <location>
        <begin position="339"/>
        <end position="360"/>
    </location>
</feature>
<gene>
    <name evidence="2" type="ORF">P618_200949</name>
</gene>
<feature type="transmembrane region" description="Helical" evidence="1">
    <location>
        <begin position="61"/>
        <end position="78"/>
    </location>
</feature>
<keyword evidence="1" id="KW-0472">Membrane</keyword>
<keyword evidence="1" id="KW-1133">Transmembrane helix</keyword>
<accession>W6TD68</accession>
<protein>
    <submittedName>
        <fullName evidence="2">Uncharacterized protein</fullName>
    </submittedName>
</protein>
<feature type="transmembrane region" description="Helical" evidence="1">
    <location>
        <begin position="38"/>
        <end position="55"/>
    </location>
</feature>
<feature type="transmembrane region" description="Helical" evidence="1">
    <location>
        <begin position="137"/>
        <end position="163"/>
    </location>
</feature>
<organism evidence="2 3">
    <name type="scientific">Holospora obtusa F1</name>
    <dbReference type="NCBI Taxonomy" id="1399147"/>
    <lineage>
        <taxon>Bacteria</taxon>
        <taxon>Pseudomonadati</taxon>
        <taxon>Pseudomonadota</taxon>
        <taxon>Alphaproteobacteria</taxon>
        <taxon>Holosporales</taxon>
        <taxon>Holosporaceae</taxon>
        <taxon>Holospora</taxon>
    </lineage>
</organism>
<feature type="transmembrane region" description="Helical" evidence="1">
    <location>
        <begin position="304"/>
        <end position="327"/>
    </location>
</feature>
<feature type="transmembrane region" description="Helical" evidence="1">
    <location>
        <begin position="6"/>
        <end position="26"/>
    </location>
</feature>
<dbReference type="Proteomes" id="UP000019112">
    <property type="component" value="Unassembled WGS sequence"/>
</dbReference>